<protein>
    <submittedName>
        <fullName evidence="7">NAD(P)/FAD-dependent oxidoreductase</fullName>
    </submittedName>
</protein>
<evidence type="ECO:0000259" key="5">
    <source>
        <dbReference type="Pfam" id="PF07992"/>
    </source>
</evidence>
<name>A0ABS0SEM4_9HYPH</name>
<proteinExistence type="predicted"/>
<feature type="domain" description="FAD/NAD(P)-binding" evidence="5">
    <location>
        <begin position="5"/>
        <end position="301"/>
    </location>
</feature>
<dbReference type="EMBL" id="JADGMQ010000010">
    <property type="protein sequence ID" value="MBI1621696.1"/>
    <property type="molecule type" value="Genomic_DNA"/>
</dbReference>
<reference evidence="7 8" key="1">
    <citation type="submission" date="2020-10" db="EMBL/GenBank/DDBJ databases">
        <title>Aquamicrobium zhengzhouensis sp. nov., a exopolysaccharide producing bacterium isolated from farmland soil.</title>
        <authorList>
            <person name="Wang X."/>
        </authorList>
    </citation>
    <scope>NUCLEOTIDE SEQUENCE [LARGE SCALE GENOMIC DNA]</scope>
    <source>
        <strain evidence="8">cd-1</strain>
    </source>
</reference>
<evidence type="ECO:0000256" key="4">
    <source>
        <dbReference type="ARBA" id="ARBA00023002"/>
    </source>
</evidence>
<accession>A0ABS0SEM4</accession>
<dbReference type="InterPro" id="IPR028202">
    <property type="entry name" value="Reductase_C"/>
</dbReference>
<dbReference type="InterPro" id="IPR036188">
    <property type="entry name" value="FAD/NAD-bd_sf"/>
</dbReference>
<dbReference type="InterPro" id="IPR016156">
    <property type="entry name" value="FAD/NAD-linked_Rdtase_dimer_sf"/>
</dbReference>
<dbReference type="PANTHER" id="PTHR43557">
    <property type="entry name" value="APOPTOSIS-INDUCING FACTOR 1"/>
    <property type="match status" value="1"/>
</dbReference>
<dbReference type="Pfam" id="PF07992">
    <property type="entry name" value="Pyr_redox_2"/>
    <property type="match status" value="1"/>
</dbReference>
<evidence type="ECO:0000313" key="8">
    <source>
        <dbReference type="Proteomes" id="UP000601789"/>
    </source>
</evidence>
<dbReference type="Pfam" id="PF14759">
    <property type="entry name" value="Reductase_C"/>
    <property type="match status" value="1"/>
</dbReference>
<evidence type="ECO:0000259" key="6">
    <source>
        <dbReference type="Pfam" id="PF14759"/>
    </source>
</evidence>
<dbReference type="SUPFAM" id="SSF51905">
    <property type="entry name" value="FAD/NAD(P)-binding domain"/>
    <property type="match status" value="2"/>
</dbReference>
<evidence type="ECO:0000256" key="1">
    <source>
        <dbReference type="ARBA" id="ARBA00001974"/>
    </source>
</evidence>
<keyword evidence="2" id="KW-0285">Flavoprotein</keyword>
<dbReference type="RefSeq" id="WP_198477147.1">
    <property type="nucleotide sequence ID" value="NZ_JADGMQ010000010.1"/>
</dbReference>
<dbReference type="PANTHER" id="PTHR43557:SF2">
    <property type="entry name" value="RIESKE DOMAIN-CONTAINING PROTEIN-RELATED"/>
    <property type="match status" value="1"/>
</dbReference>
<evidence type="ECO:0000256" key="2">
    <source>
        <dbReference type="ARBA" id="ARBA00022630"/>
    </source>
</evidence>
<gene>
    <name evidence="7" type="ORF">IOD40_13630</name>
</gene>
<dbReference type="InterPro" id="IPR023753">
    <property type="entry name" value="FAD/NAD-binding_dom"/>
</dbReference>
<dbReference type="SUPFAM" id="SSF55424">
    <property type="entry name" value="FAD/NAD-linked reductases, dimerisation (C-terminal) domain"/>
    <property type="match status" value="1"/>
</dbReference>
<dbReference type="Gene3D" id="3.30.390.30">
    <property type="match status" value="1"/>
</dbReference>
<dbReference type="InterPro" id="IPR050446">
    <property type="entry name" value="FAD-oxidoreductase/Apoptosis"/>
</dbReference>
<organism evidence="7 8">
    <name type="scientific">Aquamicrobium zhengzhouense</name>
    <dbReference type="NCBI Taxonomy" id="2781738"/>
    <lineage>
        <taxon>Bacteria</taxon>
        <taxon>Pseudomonadati</taxon>
        <taxon>Pseudomonadota</taxon>
        <taxon>Alphaproteobacteria</taxon>
        <taxon>Hyphomicrobiales</taxon>
        <taxon>Phyllobacteriaceae</taxon>
        <taxon>Aquamicrobium</taxon>
    </lineage>
</organism>
<keyword evidence="3" id="KW-0274">FAD</keyword>
<evidence type="ECO:0000256" key="3">
    <source>
        <dbReference type="ARBA" id="ARBA00022827"/>
    </source>
</evidence>
<feature type="domain" description="Reductase C-terminal" evidence="6">
    <location>
        <begin position="320"/>
        <end position="403"/>
    </location>
</feature>
<comment type="caution">
    <text evidence="7">The sequence shown here is derived from an EMBL/GenBank/DDBJ whole genome shotgun (WGS) entry which is preliminary data.</text>
</comment>
<sequence>MTRRSVIVGAGHGGSQLSVSLRQEGYDGEIVLVSDEPDLPYHRPPLSKSYLKSPDAGGLVLRAENAYRDANVELVSGVRAIKIDAAAQTVELSDGQVLPYSELVLATGARARIPDLPGVDLEGVVTLRTIMDARSIRERIDSIDSVAIVGGGFIGMEMAHSFVGLGKKVTLIEAAPRVLARSVAPIVSAHVERRSREAGIDILTDVQLAGLEGENGRVSAVTTSDGRTIAADLVVLGIGAIPNVELARDAGLLLDNGIVVNESLQSSAAGIWAIGDCVSYDHKQAKRRVRLESVQNATDQARHLARVLVGRETAYDEVAWFWSDQGDMKLQTAGLCFDADRALVSGSPEDSAFSVYHFRGDELIAVDSVNKPADHMVARRLLAAGVSPTEADIAAGPQRMKELSGGRAR</sequence>
<dbReference type="PRINTS" id="PR00368">
    <property type="entry name" value="FADPNR"/>
</dbReference>
<dbReference type="Gene3D" id="3.50.50.60">
    <property type="entry name" value="FAD/NAD(P)-binding domain"/>
    <property type="match status" value="2"/>
</dbReference>
<keyword evidence="8" id="KW-1185">Reference proteome</keyword>
<keyword evidence="4" id="KW-0560">Oxidoreductase</keyword>
<dbReference type="PRINTS" id="PR00411">
    <property type="entry name" value="PNDRDTASEI"/>
</dbReference>
<comment type="cofactor">
    <cofactor evidence="1">
        <name>FAD</name>
        <dbReference type="ChEBI" id="CHEBI:57692"/>
    </cofactor>
</comment>
<dbReference type="Proteomes" id="UP000601789">
    <property type="component" value="Unassembled WGS sequence"/>
</dbReference>
<evidence type="ECO:0000313" key="7">
    <source>
        <dbReference type="EMBL" id="MBI1621696.1"/>
    </source>
</evidence>